<dbReference type="AlphaFoldDB" id="A0A2M7TYB8"/>
<dbReference type="CDD" id="cd04301">
    <property type="entry name" value="NAT_SF"/>
    <property type="match status" value="1"/>
</dbReference>
<dbReference type="InterPro" id="IPR050276">
    <property type="entry name" value="MshD_Acetyltransferase"/>
</dbReference>
<dbReference type="InterPro" id="IPR016181">
    <property type="entry name" value="Acyl_CoA_acyltransferase"/>
</dbReference>
<comment type="caution">
    <text evidence="2">The sequence shown here is derived from an EMBL/GenBank/DDBJ whole genome shotgun (WGS) entry which is preliminary data.</text>
</comment>
<dbReference type="GO" id="GO:0016747">
    <property type="term" value="F:acyltransferase activity, transferring groups other than amino-acyl groups"/>
    <property type="evidence" value="ECO:0007669"/>
    <property type="project" value="InterPro"/>
</dbReference>
<evidence type="ECO:0000259" key="1">
    <source>
        <dbReference type="PROSITE" id="PS51186"/>
    </source>
</evidence>
<feature type="domain" description="N-acetyltransferase" evidence="1">
    <location>
        <begin position="22"/>
        <end position="164"/>
    </location>
</feature>
<dbReference type="EMBL" id="PFOB01000049">
    <property type="protein sequence ID" value="PIZ62622.1"/>
    <property type="molecule type" value="Genomic_DNA"/>
</dbReference>
<reference evidence="3" key="1">
    <citation type="submission" date="2017-09" db="EMBL/GenBank/DDBJ databases">
        <title>Depth-based differentiation of microbial function through sediment-hosted aquifers and enrichment of novel symbionts in the deep terrestrial subsurface.</title>
        <authorList>
            <person name="Probst A.J."/>
            <person name="Ladd B."/>
            <person name="Jarett J.K."/>
            <person name="Geller-Mcgrath D.E."/>
            <person name="Sieber C.M.K."/>
            <person name="Emerson J.B."/>
            <person name="Anantharaman K."/>
            <person name="Thomas B.C."/>
            <person name="Malmstrom R."/>
            <person name="Stieglmeier M."/>
            <person name="Klingl A."/>
            <person name="Woyke T."/>
            <person name="Ryan C.M."/>
            <person name="Banfield J.F."/>
        </authorList>
    </citation>
    <scope>NUCLEOTIDE SEQUENCE [LARGE SCALE GENOMIC DNA]</scope>
</reference>
<proteinExistence type="predicted"/>
<dbReference type="InterPro" id="IPR000182">
    <property type="entry name" value="GNAT_dom"/>
</dbReference>
<gene>
    <name evidence="2" type="ORF">COY16_03755</name>
</gene>
<name>A0A2M7TYB8_9BACT</name>
<dbReference type="PANTHER" id="PTHR43617">
    <property type="entry name" value="L-AMINO ACID N-ACETYLTRANSFERASE"/>
    <property type="match status" value="1"/>
</dbReference>
<evidence type="ECO:0000313" key="2">
    <source>
        <dbReference type="EMBL" id="PIZ62622.1"/>
    </source>
</evidence>
<dbReference type="Proteomes" id="UP000228503">
    <property type="component" value="Unassembled WGS sequence"/>
</dbReference>
<dbReference type="SUPFAM" id="SSF55729">
    <property type="entry name" value="Acyl-CoA N-acyltransferases (Nat)"/>
    <property type="match status" value="1"/>
</dbReference>
<dbReference type="Pfam" id="PF00583">
    <property type="entry name" value="Acetyltransf_1"/>
    <property type="match status" value="1"/>
</dbReference>
<evidence type="ECO:0000313" key="3">
    <source>
        <dbReference type="Proteomes" id="UP000228503"/>
    </source>
</evidence>
<dbReference type="PROSITE" id="PS51186">
    <property type="entry name" value="GNAT"/>
    <property type="match status" value="1"/>
</dbReference>
<protein>
    <recommendedName>
        <fullName evidence="1">N-acetyltransferase domain-containing protein</fullName>
    </recommendedName>
</protein>
<accession>A0A2M7TYB8</accession>
<dbReference type="Gene3D" id="3.40.630.30">
    <property type="match status" value="1"/>
</dbReference>
<sequence length="164" mass="18873">MSEFHIDLYSDKSRVDIITLMREFGDYTESIDDIKRTEYKKGGAEYFTDKMIREAQEYNGAVFVAHIDDEVVGFIGGYVGKQDKDEEMEAVPLSPGIMSEFFVTAKSRGKHIGEKLFKTLKRYLKNKGCDVLRLEVFASNILARDFYTKHGFTERLITLSKTLK</sequence>
<organism evidence="2 3">
    <name type="scientific">Candidatus Roizmanbacteria bacterium CG_4_10_14_0_2_um_filter_39_13</name>
    <dbReference type="NCBI Taxonomy" id="1974825"/>
    <lineage>
        <taxon>Bacteria</taxon>
        <taxon>Candidatus Roizmaniibacteriota</taxon>
    </lineage>
</organism>